<accession>A0AAT9GT42</accession>
<protein>
    <submittedName>
        <fullName evidence="1">Uncharacterized protein</fullName>
    </submittedName>
</protein>
<dbReference type="GeneID" id="92355014"/>
<organism evidence="1">
    <name type="scientific">Sulfurisphaera javensis</name>
    <dbReference type="NCBI Taxonomy" id="2049879"/>
    <lineage>
        <taxon>Archaea</taxon>
        <taxon>Thermoproteota</taxon>
        <taxon>Thermoprotei</taxon>
        <taxon>Sulfolobales</taxon>
        <taxon>Sulfolobaceae</taxon>
        <taxon>Sulfurisphaera</taxon>
    </lineage>
</organism>
<dbReference type="AlphaFoldDB" id="A0AAT9GT42"/>
<proteinExistence type="predicted"/>
<dbReference type="KEGG" id="sjv:SJAV_20650"/>
<dbReference type="EMBL" id="AP031322">
    <property type="protein sequence ID" value="BFH74121.1"/>
    <property type="molecule type" value="Genomic_DNA"/>
</dbReference>
<evidence type="ECO:0000313" key="1">
    <source>
        <dbReference type="EMBL" id="BFH74121.1"/>
    </source>
</evidence>
<sequence>MESQKEIDLVELAFEVIEENVPIDCEDVIREIRRKFFKDVRDLGFEEALKKWSKSEDDVEVILS</sequence>
<reference evidence="1" key="1">
    <citation type="submission" date="2024-03" db="EMBL/GenBank/DDBJ databases">
        <title>Complete genome sequence of Sulfurisphaera javensis strain KD-1.</title>
        <authorList>
            <person name="Sakai H."/>
            <person name="Nur N."/>
            <person name="Suwanto A."/>
            <person name="Kurosawa N."/>
        </authorList>
    </citation>
    <scope>NUCLEOTIDE SEQUENCE</scope>
    <source>
        <strain evidence="1">KD-1</strain>
    </source>
</reference>
<name>A0AAT9GT42_9CREN</name>
<dbReference type="RefSeq" id="WP_369609662.1">
    <property type="nucleotide sequence ID" value="NZ_AP031322.1"/>
</dbReference>
<gene>
    <name evidence="1" type="ORF">SJAV_20650</name>
</gene>